<dbReference type="InterPro" id="IPR013762">
    <property type="entry name" value="Integrase-like_cat_sf"/>
</dbReference>
<organism evidence="3 4">
    <name type="scientific">Desulfobacula phenolica</name>
    <dbReference type="NCBI Taxonomy" id="90732"/>
    <lineage>
        <taxon>Bacteria</taxon>
        <taxon>Pseudomonadati</taxon>
        <taxon>Thermodesulfobacteriota</taxon>
        <taxon>Desulfobacteria</taxon>
        <taxon>Desulfobacterales</taxon>
        <taxon>Desulfobacteraceae</taxon>
        <taxon>Desulfobacula</taxon>
    </lineage>
</organism>
<dbReference type="AlphaFoldDB" id="A0A1H2EIK0"/>
<dbReference type="GO" id="GO:0015074">
    <property type="term" value="P:DNA integration"/>
    <property type="evidence" value="ECO:0007669"/>
    <property type="project" value="InterPro"/>
</dbReference>
<dbReference type="GO" id="GO:0006310">
    <property type="term" value="P:DNA recombination"/>
    <property type="evidence" value="ECO:0007669"/>
    <property type="project" value="UniProtKB-KW"/>
</dbReference>
<keyword evidence="1" id="KW-0233">DNA recombination</keyword>
<reference evidence="4" key="1">
    <citation type="submission" date="2016-10" db="EMBL/GenBank/DDBJ databases">
        <authorList>
            <person name="Varghese N."/>
            <person name="Submissions S."/>
        </authorList>
    </citation>
    <scope>NUCLEOTIDE SEQUENCE [LARGE SCALE GENOMIC DNA]</scope>
    <source>
        <strain evidence="4">DSM 3384</strain>
    </source>
</reference>
<name>A0A1H2EIK0_9BACT</name>
<proteinExistence type="predicted"/>
<dbReference type="InterPro" id="IPR011010">
    <property type="entry name" value="DNA_brk_join_enz"/>
</dbReference>
<protein>
    <submittedName>
        <fullName evidence="3">Phage integrase family protein</fullName>
    </submittedName>
</protein>
<dbReference type="SUPFAM" id="SSF56349">
    <property type="entry name" value="DNA breaking-rejoining enzymes"/>
    <property type="match status" value="1"/>
</dbReference>
<evidence type="ECO:0000259" key="2">
    <source>
        <dbReference type="Pfam" id="PF00589"/>
    </source>
</evidence>
<dbReference type="RefSeq" id="WP_092231439.1">
    <property type="nucleotide sequence ID" value="NZ_FNLL01000003.1"/>
</dbReference>
<keyword evidence="4" id="KW-1185">Reference proteome</keyword>
<evidence type="ECO:0000256" key="1">
    <source>
        <dbReference type="ARBA" id="ARBA00023172"/>
    </source>
</evidence>
<dbReference type="InterPro" id="IPR002104">
    <property type="entry name" value="Integrase_catalytic"/>
</dbReference>
<dbReference type="Pfam" id="PF00589">
    <property type="entry name" value="Phage_integrase"/>
    <property type="match status" value="1"/>
</dbReference>
<accession>A0A1H2EIK0</accession>
<evidence type="ECO:0000313" key="3">
    <source>
        <dbReference type="EMBL" id="SDT94904.1"/>
    </source>
</evidence>
<feature type="domain" description="Tyr recombinase" evidence="2">
    <location>
        <begin position="70"/>
        <end position="155"/>
    </location>
</feature>
<evidence type="ECO:0000313" key="4">
    <source>
        <dbReference type="Proteomes" id="UP000199608"/>
    </source>
</evidence>
<dbReference type="Proteomes" id="UP000199608">
    <property type="component" value="Unassembled WGS sequence"/>
</dbReference>
<gene>
    <name evidence="3" type="ORF">SAMN04487931_103145</name>
</gene>
<sequence length="203" mass="23534">MTKVSGNSKQNTKKLRFTLLAAFFNYIKNSIDPAFKNPCDNQALRRLFRAGKNIQFKIIEKDLVDEIIFRTQNQRNRIVLELMARGCMRIGEVLNLTPIDIEDRKVIIQSPKSGRVAEVAFLPQKVIDRMKKYIRDAEIKSEDRIFPITYAGARLVVKKAGEMVDIQIRTLTWFFECLPVFKLKSAIQAIIGFHMYSFFLLPD</sequence>
<dbReference type="Gene3D" id="1.10.443.10">
    <property type="entry name" value="Intergrase catalytic core"/>
    <property type="match status" value="1"/>
</dbReference>
<dbReference type="GO" id="GO:0003677">
    <property type="term" value="F:DNA binding"/>
    <property type="evidence" value="ECO:0007669"/>
    <property type="project" value="InterPro"/>
</dbReference>
<dbReference type="EMBL" id="FNLL01000003">
    <property type="protein sequence ID" value="SDT94904.1"/>
    <property type="molecule type" value="Genomic_DNA"/>
</dbReference>